<dbReference type="SUPFAM" id="SSF50341">
    <property type="entry name" value="CheW-like"/>
    <property type="match status" value="1"/>
</dbReference>
<dbReference type="GO" id="GO:0000155">
    <property type="term" value="F:phosphorelay sensor kinase activity"/>
    <property type="evidence" value="ECO:0007669"/>
    <property type="project" value="InterPro"/>
</dbReference>
<feature type="region of interest" description="Disordered" evidence="9">
    <location>
        <begin position="452"/>
        <end position="474"/>
    </location>
</feature>
<evidence type="ECO:0000256" key="7">
    <source>
        <dbReference type="PROSITE-ProRule" id="PRU00110"/>
    </source>
</evidence>
<dbReference type="GO" id="GO:0005737">
    <property type="term" value="C:cytoplasm"/>
    <property type="evidence" value="ECO:0007669"/>
    <property type="project" value="InterPro"/>
</dbReference>
<evidence type="ECO:0000313" key="13">
    <source>
        <dbReference type="EMBL" id="VEP13882.1"/>
    </source>
</evidence>
<dbReference type="Proteomes" id="UP000320055">
    <property type="component" value="Unassembled WGS sequence"/>
</dbReference>
<dbReference type="Gene3D" id="3.30.565.10">
    <property type="entry name" value="Histidine kinase-like ATPase, C-terminal domain"/>
    <property type="match status" value="1"/>
</dbReference>
<feature type="domain" description="Histidine kinase" evidence="10">
    <location>
        <begin position="533"/>
        <end position="754"/>
    </location>
</feature>
<accession>A0A563VQZ6</accession>
<dbReference type="InterPro" id="IPR011006">
    <property type="entry name" value="CheY-like_superfamily"/>
</dbReference>
<dbReference type="InterPro" id="IPR003594">
    <property type="entry name" value="HATPase_dom"/>
</dbReference>
<reference evidence="13 14" key="1">
    <citation type="submission" date="2019-01" db="EMBL/GenBank/DDBJ databases">
        <authorList>
            <person name="Brito A."/>
        </authorList>
    </citation>
    <scope>NUCLEOTIDE SEQUENCE [LARGE SCALE GENOMIC DNA]</scope>
    <source>
        <strain evidence="13">1</strain>
    </source>
</reference>
<dbReference type="SMART" id="SM00073">
    <property type="entry name" value="HPT"/>
    <property type="match status" value="1"/>
</dbReference>
<dbReference type="AlphaFoldDB" id="A0A563VQZ6"/>
<dbReference type="PRINTS" id="PR00344">
    <property type="entry name" value="BCTRLSENSOR"/>
</dbReference>
<evidence type="ECO:0000256" key="2">
    <source>
        <dbReference type="ARBA" id="ARBA00012438"/>
    </source>
</evidence>
<dbReference type="SUPFAM" id="SSF55874">
    <property type="entry name" value="ATPase domain of HSP90 chaperone/DNA topoisomerase II/histidine kinase"/>
    <property type="match status" value="1"/>
</dbReference>
<dbReference type="InterPro" id="IPR036890">
    <property type="entry name" value="HATPase_C_sf"/>
</dbReference>
<evidence type="ECO:0000256" key="4">
    <source>
        <dbReference type="ARBA" id="ARBA00022679"/>
    </source>
</evidence>
<dbReference type="EMBL" id="CAACVJ010000140">
    <property type="protein sequence ID" value="VEP13882.1"/>
    <property type="molecule type" value="Genomic_DNA"/>
</dbReference>
<evidence type="ECO:0000256" key="9">
    <source>
        <dbReference type="SAM" id="MobiDB-lite"/>
    </source>
</evidence>
<evidence type="ECO:0000259" key="11">
    <source>
        <dbReference type="PROSITE" id="PS50110"/>
    </source>
</evidence>
<proteinExistence type="predicted"/>
<dbReference type="Gene3D" id="1.20.120.160">
    <property type="entry name" value="HPT domain"/>
    <property type="match status" value="1"/>
</dbReference>
<keyword evidence="14" id="KW-1185">Reference proteome</keyword>
<evidence type="ECO:0000256" key="1">
    <source>
        <dbReference type="ARBA" id="ARBA00000085"/>
    </source>
</evidence>
<keyword evidence="4" id="KW-0808">Transferase</keyword>
<dbReference type="InterPro" id="IPR002545">
    <property type="entry name" value="CheW-lke_dom"/>
</dbReference>
<evidence type="ECO:0000313" key="14">
    <source>
        <dbReference type="Proteomes" id="UP000320055"/>
    </source>
</evidence>
<dbReference type="PROSITE" id="PS50894">
    <property type="entry name" value="HPT"/>
    <property type="match status" value="1"/>
</dbReference>
<feature type="modified residue" description="4-aspartylphosphate" evidence="8">
    <location>
        <position position="1004"/>
    </location>
</feature>
<dbReference type="InterPro" id="IPR051315">
    <property type="entry name" value="Bact_Chemotaxis_CheA"/>
</dbReference>
<comment type="catalytic activity">
    <reaction evidence="1">
        <text>ATP + protein L-histidine = ADP + protein N-phospho-L-histidine.</text>
        <dbReference type="EC" id="2.7.13.3"/>
    </reaction>
</comment>
<keyword evidence="6" id="KW-0902">Two-component regulatory system</keyword>
<dbReference type="OrthoDB" id="2079555at2"/>
<evidence type="ECO:0000256" key="6">
    <source>
        <dbReference type="ARBA" id="ARBA00023012"/>
    </source>
</evidence>
<dbReference type="PANTHER" id="PTHR43395">
    <property type="entry name" value="SENSOR HISTIDINE KINASE CHEA"/>
    <property type="match status" value="1"/>
</dbReference>
<dbReference type="FunFam" id="3.30.565.10:FF:000016">
    <property type="entry name" value="Chemotaxis protein CheA, putative"/>
    <property type="match status" value="1"/>
</dbReference>
<dbReference type="InterPro" id="IPR001789">
    <property type="entry name" value="Sig_transdc_resp-reg_receiver"/>
</dbReference>
<dbReference type="EC" id="2.7.13.3" evidence="2"/>
<feature type="modified residue" description="Phosphohistidine" evidence="7">
    <location>
        <position position="50"/>
    </location>
</feature>
<dbReference type="RefSeq" id="WP_144872135.1">
    <property type="nucleotide sequence ID" value="NZ_LR213970.1"/>
</dbReference>
<dbReference type="PROSITE" id="PS50109">
    <property type="entry name" value="HIS_KIN"/>
    <property type="match status" value="1"/>
</dbReference>
<dbReference type="InterPro" id="IPR004358">
    <property type="entry name" value="Sig_transdc_His_kin-like_C"/>
</dbReference>
<evidence type="ECO:0000256" key="5">
    <source>
        <dbReference type="ARBA" id="ARBA00022777"/>
    </source>
</evidence>
<evidence type="ECO:0000256" key="3">
    <source>
        <dbReference type="ARBA" id="ARBA00022553"/>
    </source>
</evidence>
<dbReference type="InterPro" id="IPR004105">
    <property type="entry name" value="CheA-like_dim"/>
</dbReference>
<dbReference type="PANTHER" id="PTHR43395:SF1">
    <property type="entry name" value="CHEMOTAXIS PROTEIN CHEA"/>
    <property type="match status" value="1"/>
</dbReference>
<sequence length="1073" mass="119332">MSIESDSQGELYQYFLGEAPELLQIIEETLLSLIEEKTVEKVHTLMRSAHTLKGSAASVEQGTIQTIAHHLEDVFEALYPEELAIDTELGALLLEGYDCLREPLSATLSDIPYDENTILEHTAEVFAQLQEKLGDFFGREAELPTSEELGFDVVGSIFAESVVQDLELLEEVIVSQNLEEIEEVLRSQTEFFADLGASYELPGLTEIAETTITAIEQNPDHVLEIAVEALANFHQARADILDGDRQKGGEVSAELQNWVTATSINPEAEMFDDSFFFEPIDDGSEMTMAFAVDSNALTTISKTVAQEFSSEVDTETFVEETEPEAAIIEEVATLESKVTDIQLNATQSLPAKSPVDEILQSIAVLSIPVVDSDGQDASDITSSTSQKTSNAILPSIKVAIEQLDQLNHTVGELFIKENQQNLQQEQLQLFVKETFQEFRRCQQELSRLGDWSEQQKRDYKRQQRKLRHHQSVAAKETVPSLTATPRNTLNFSSLIRQKKHNSVTEFDALEMEVYSDLDLRLQTVTEKMTQLGNKIEAIDRILQQSYLHVSKRKQLLDRAQKELLQARMLPLNTVLNRFPRHLQQMVASHQKPAKLKTIGGEVSIDKAIAEKLYEPLLHLIRNAYDHGLETPEVRLQQGKSEAGKITIRAYNRGNRTIIEIKDDGKGIDLEKVLIKAIEKNFLEPSQLDSISNSEIIDFLFQPGFSTASEVTDLSGRGVGLNVVKSQITSLDGTISVRSNLGEGTTFTLQLPLNLTTARLLLCESQGIIYGILSTEIERIIASSPEQLQPQPSITGDSNKFLWREQQGGITKLIPICPIEDLVDYPYPIIARKSSLLETLVAKKDKNPNKSLLLIEAEDKKLCLQVDRILIEQELVIKSLNSLVILPSYIQGYSVLGDGNLSLVINPVELVAQTHSQSSRKSSETATPSFELSQSSLTEIAIASNTKAISFRKPTILVVEDSIVQRQSLVMILEKGSYEIIQAANGQEAIAALEQNSEINLIISDVEMPVINGFELLSYCQNDAQFSQIPIAMVTTRSGQKHRQLALSLGAKGYLTKPAKEKELLYLVSELISL</sequence>
<dbReference type="InterPro" id="IPR008207">
    <property type="entry name" value="Sig_transdc_His_kin_Hpt_dom"/>
</dbReference>
<dbReference type="Pfam" id="PF01584">
    <property type="entry name" value="CheW"/>
    <property type="match status" value="1"/>
</dbReference>
<dbReference type="SUPFAM" id="SSF47226">
    <property type="entry name" value="Histidine-containing phosphotransfer domain, HPT domain"/>
    <property type="match status" value="1"/>
</dbReference>
<dbReference type="SMART" id="SM00260">
    <property type="entry name" value="CheW"/>
    <property type="match status" value="1"/>
</dbReference>
<feature type="domain" description="HPt" evidence="12">
    <location>
        <begin position="4"/>
        <end position="107"/>
    </location>
</feature>
<protein>
    <recommendedName>
        <fullName evidence="2">histidine kinase</fullName>
        <ecNumber evidence="2">2.7.13.3</ecNumber>
    </recommendedName>
</protein>
<dbReference type="SMART" id="SM00387">
    <property type="entry name" value="HATPase_c"/>
    <property type="match status" value="1"/>
</dbReference>
<organism evidence="13 14">
    <name type="scientific">Hyella patelloides LEGE 07179</name>
    <dbReference type="NCBI Taxonomy" id="945734"/>
    <lineage>
        <taxon>Bacteria</taxon>
        <taxon>Bacillati</taxon>
        <taxon>Cyanobacteriota</taxon>
        <taxon>Cyanophyceae</taxon>
        <taxon>Pleurocapsales</taxon>
        <taxon>Hyellaceae</taxon>
        <taxon>Hyella</taxon>
    </lineage>
</organism>
<dbReference type="InterPro" id="IPR036641">
    <property type="entry name" value="HPT_dom_sf"/>
</dbReference>
<dbReference type="Pfam" id="PF00072">
    <property type="entry name" value="Response_reg"/>
    <property type="match status" value="1"/>
</dbReference>
<dbReference type="SMART" id="SM00448">
    <property type="entry name" value="REC"/>
    <property type="match status" value="1"/>
</dbReference>
<evidence type="ECO:0000259" key="12">
    <source>
        <dbReference type="PROSITE" id="PS50894"/>
    </source>
</evidence>
<keyword evidence="5 13" id="KW-0418">Kinase</keyword>
<dbReference type="CDD" id="cd00088">
    <property type="entry name" value="HPT"/>
    <property type="match status" value="1"/>
</dbReference>
<keyword evidence="3 8" id="KW-0597">Phosphoprotein</keyword>
<dbReference type="Pfam" id="PF01627">
    <property type="entry name" value="Hpt"/>
    <property type="match status" value="1"/>
</dbReference>
<evidence type="ECO:0000259" key="10">
    <source>
        <dbReference type="PROSITE" id="PS50109"/>
    </source>
</evidence>
<dbReference type="Pfam" id="PF02518">
    <property type="entry name" value="HATPase_c"/>
    <property type="match status" value="1"/>
</dbReference>
<dbReference type="PROSITE" id="PS50110">
    <property type="entry name" value="RESPONSE_REGULATORY"/>
    <property type="match status" value="1"/>
</dbReference>
<dbReference type="GO" id="GO:0006935">
    <property type="term" value="P:chemotaxis"/>
    <property type="evidence" value="ECO:0007669"/>
    <property type="project" value="InterPro"/>
</dbReference>
<evidence type="ECO:0000256" key="8">
    <source>
        <dbReference type="PROSITE-ProRule" id="PRU00169"/>
    </source>
</evidence>
<dbReference type="SUPFAM" id="SSF52172">
    <property type="entry name" value="CheY-like"/>
    <property type="match status" value="1"/>
</dbReference>
<dbReference type="SMART" id="SM01231">
    <property type="entry name" value="H-kinase_dim"/>
    <property type="match status" value="1"/>
</dbReference>
<dbReference type="Gene3D" id="3.40.50.2300">
    <property type="match status" value="1"/>
</dbReference>
<dbReference type="Gene3D" id="2.30.30.40">
    <property type="entry name" value="SH3 Domains"/>
    <property type="match status" value="1"/>
</dbReference>
<gene>
    <name evidence="13" type="ORF">H1P_2240009</name>
</gene>
<dbReference type="CDD" id="cd16916">
    <property type="entry name" value="HATPase_CheA-like"/>
    <property type="match status" value="1"/>
</dbReference>
<name>A0A563VQZ6_9CYAN</name>
<feature type="domain" description="Response regulatory" evidence="11">
    <location>
        <begin position="954"/>
        <end position="1071"/>
    </location>
</feature>
<dbReference type="InterPro" id="IPR005467">
    <property type="entry name" value="His_kinase_dom"/>
</dbReference>
<dbReference type="InterPro" id="IPR036061">
    <property type="entry name" value="CheW-like_dom_sf"/>
</dbReference>